<accession>A0A841INQ0</accession>
<feature type="compositionally biased region" description="Basic and acidic residues" evidence="1">
    <location>
        <begin position="67"/>
        <end position="79"/>
    </location>
</feature>
<feature type="signal peptide" evidence="2">
    <location>
        <begin position="1"/>
        <end position="25"/>
    </location>
</feature>
<feature type="chain" id="PRO_5038505171" description="Lipoprotein" evidence="2">
    <location>
        <begin position="26"/>
        <end position="238"/>
    </location>
</feature>
<feature type="region of interest" description="Disordered" evidence="1">
    <location>
        <begin position="20"/>
        <end position="53"/>
    </location>
</feature>
<dbReference type="Proteomes" id="UP000536604">
    <property type="component" value="Unassembled WGS sequence"/>
</dbReference>
<name>A0A841INQ0_9ACTN</name>
<reference evidence="3 4" key="1">
    <citation type="submission" date="2020-08" db="EMBL/GenBank/DDBJ databases">
        <title>Genomic Encyclopedia of Type Strains, Phase III (KMG-III): the genomes of soil and plant-associated and newly described type strains.</title>
        <authorList>
            <person name="Whitman W."/>
        </authorList>
    </citation>
    <scope>NUCLEOTIDE SEQUENCE [LARGE SCALE GENOMIC DNA]</scope>
    <source>
        <strain evidence="3 4">CECT 8712</strain>
    </source>
</reference>
<evidence type="ECO:0000313" key="4">
    <source>
        <dbReference type="Proteomes" id="UP000536604"/>
    </source>
</evidence>
<feature type="compositionally biased region" description="Pro residues" evidence="1">
    <location>
        <begin position="40"/>
        <end position="50"/>
    </location>
</feature>
<dbReference type="AlphaFoldDB" id="A0A841INQ0"/>
<sequence length="238" mass="25513">MRSTCPRRLVPALLALAAATAGCGAEDPEEPAVRAEAAPSPSPSPSPSPDLPELEEVEDLKTYCRSSDDHDITEGHPEAAEYTGEGPHPTAVFARDRGGRFAYGGGWQLQEYGHRIEEWIPEHPTGAALLVCADYDVTKAGEKIDTCEYQETDLLGRPAPGSEAFSVPLYQQVYEYTVYELRTGDVVGSGEITPESTSCPGSLDLIGDFDTDPGSVYTVLPTRELEEAVKDIVEGAAP</sequence>
<organism evidence="3 4">
    <name type="scientific">Nocardiopsis algeriensis</name>
    <dbReference type="NCBI Taxonomy" id="1478215"/>
    <lineage>
        <taxon>Bacteria</taxon>
        <taxon>Bacillati</taxon>
        <taxon>Actinomycetota</taxon>
        <taxon>Actinomycetes</taxon>
        <taxon>Streptosporangiales</taxon>
        <taxon>Nocardiopsidaceae</taxon>
        <taxon>Nocardiopsis</taxon>
    </lineage>
</organism>
<protein>
    <recommendedName>
        <fullName evidence="5">Lipoprotein</fullName>
    </recommendedName>
</protein>
<keyword evidence="2" id="KW-0732">Signal</keyword>
<evidence type="ECO:0000256" key="1">
    <source>
        <dbReference type="SAM" id="MobiDB-lite"/>
    </source>
</evidence>
<evidence type="ECO:0000313" key="3">
    <source>
        <dbReference type="EMBL" id="MBB6120293.1"/>
    </source>
</evidence>
<comment type="caution">
    <text evidence="3">The sequence shown here is derived from an EMBL/GenBank/DDBJ whole genome shotgun (WGS) entry which is preliminary data.</text>
</comment>
<feature type="region of interest" description="Disordered" evidence="1">
    <location>
        <begin position="67"/>
        <end position="88"/>
    </location>
</feature>
<gene>
    <name evidence="3" type="ORF">FHS13_002245</name>
</gene>
<dbReference type="EMBL" id="JACHJO010000006">
    <property type="protein sequence ID" value="MBB6120293.1"/>
    <property type="molecule type" value="Genomic_DNA"/>
</dbReference>
<keyword evidence="4" id="KW-1185">Reference proteome</keyword>
<evidence type="ECO:0000256" key="2">
    <source>
        <dbReference type="SAM" id="SignalP"/>
    </source>
</evidence>
<dbReference type="PROSITE" id="PS51257">
    <property type="entry name" value="PROKAR_LIPOPROTEIN"/>
    <property type="match status" value="1"/>
</dbReference>
<dbReference type="RefSeq" id="WP_184291228.1">
    <property type="nucleotide sequence ID" value="NZ_JACHJO010000006.1"/>
</dbReference>
<proteinExistence type="predicted"/>
<evidence type="ECO:0008006" key="5">
    <source>
        <dbReference type="Google" id="ProtNLM"/>
    </source>
</evidence>